<evidence type="ECO:0000256" key="1">
    <source>
        <dbReference type="ARBA" id="ARBA00001947"/>
    </source>
</evidence>
<keyword evidence="4" id="KW-0645">Protease</keyword>
<dbReference type="Pfam" id="PF05649">
    <property type="entry name" value="Peptidase_M13_N"/>
    <property type="match status" value="1"/>
</dbReference>
<dbReference type="PANTHER" id="PTHR11733">
    <property type="entry name" value="ZINC METALLOPROTEASE FAMILY M13 NEPRILYSIN-RELATED"/>
    <property type="match status" value="1"/>
</dbReference>
<feature type="signal peptide" evidence="9">
    <location>
        <begin position="1"/>
        <end position="23"/>
    </location>
</feature>
<dbReference type="InterPro" id="IPR000718">
    <property type="entry name" value="Peptidase_M13"/>
</dbReference>
<sequence length="679" mass="79356">MLKLSLIAWLLFSLAWRTTPTNCRQTRPPLSIQQLLARNLQSYMDTTARPCENFYQYACGRWQQQHIDQLEFGDTLGLLDYELNRRVEQLLRRNDTEFNGVYQKLRIYYRSCKKVKPYNLKKYLQLIQPCFESGWYLLARNGARNWQASKFDWLAAIAKLRLYGLNGVLIKEEVLPRWDESNSYSIYLDKPFLVETAPMGQGAMIELLLDIGQTKRVANEVARQVDAFELQLHRLQELEDDEGPKEMQLGYLQQYMPQLQWLDYIRQLRGPDAGLDSTVIIQNIPYMRALCQLLERLPRETICNYIMLRFLAFLKLQGPAEISRPECVASLRRAMPLALSWFVGEHFYARQAAYTDAAVQQLFVRLKQRFDHVIRENRLQLEPPIVLALRQKLQAMRLQVGNSPRNSSPEYYEEYYERVELHPHNFYVNQLSLLRLNVEKNHEQLQAVRLNVSTEEPNGIVGFNDVAGNSSHMLADWLGSSSSPFYVKPRNVIVVPYGFLQVPIYHRNMSLVQQYAVLGFTLAHELLHGFDSSGIDYDNVGNIMGPSEEIAANQRFMQGLRCMQQELATGSRSLNEKLADYEGLRLVYDTYFNMSSGRTSVEPRDTLLPQFSQRQLFFIHFAQHFCGKVHRKLRPNSYMEHAVDELRVIQSLANFEQFSREFGCERRTKMQSKQRCRLW</sequence>
<evidence type="ECO:0000313" key="12">
    <source>
        <dbReference type="Proteomes" id="UP000504634"/>
    </source>
</evidence>
<keyword evidence="8" id="KW-0482">Metalloprotease</keyword>
<name>A0A6J2TJ85_DROLE</name>
<dbReference type="Gene3D" id="3.40.390.10">
    <property type="entry name" value="Collagenase (Catalytic Domain)"/>
    <property type="match status" value="1"/>
</dbReference>
<evidence type="ECO:0000256" key="8">
    <source>
        <dbReference type="ARBA" id="ARBA00023049"/>
    </source>
</evidence>
<dbReference type="GO" id="GO:0005886">
    <property type="term" value="C:plasma membrane"/>
    <property type="evidence" value="ECO:0007669"/>
    <property type="project" value="UniProtKB-SubCell"/>
</dbReference>
<evidence type="ECO:0000256" key="5">
    <source>
        <dbReference type="ARBA" id="ARBA00022723"/>
    </source>
</evidence>
<keyword evidence="5" id="KW-0479">Metal-binding</keyword>
<dbReference type="RefSeq" id="XP_030376716.1">
    <property type="nucleotide sequence ID" value="XM_030520856.1"/>
</dbReference>
<keyword evidence="9" id="KW-0732">Signal</keyword>
<dbReference type="CDD" id="cd08662">
    <property type="entry name" value="M13"/>
    <property type="match status" value="1"/>
</dbReference>
<comment type="similarity">
    <text evidence="3">Belongs to the peptidase M13 family.</text>
</comment>
<feature type="domain" description="Peptidase M13 C-terminal" evidence="10">
    <location>
        <begin position="485"/>
        <end position="678"/>
    </location>
</feature>
<evidence type="ECO:0000256" key="2">
    <source>
        <dbReference type="ARBA" id="ARBA00004401"/>
    </source>
</evidence>
<keyword evidence="7" id="KW-0862">Zinc</keyword>
<evidence type="ECO:0000256" key="6">
    <source>
        <dbReference type="ARBA" id="ARBA00022801"/>
    </source>
</evidence>
<dbReference type="GO" id="GO:0004222">
    <property type="term" value="F:metalloendopeptidase activity"/>
    <property type="evidence" value="ECO:0007669"/>
    <property type="project" value="InterPro"/>
</dbReference>
<accession>A0A6J2TJ85</accession>
<evidence type="ECO:0000256" key="7">
    <source>
        <dbReference type="ARBA" id="ARBA00022833"/>
    </source>
</evidence>
<evidence type="ECO:0000259" key="11">
    <source>
        <dbReference type="Pfam" id="PF05649"/>
    </source>
</evidence>
<evidence type="ECO:0000259" key="10">
    <source>
        <dbReference type="Pfam" id="PF01431"/>
    </source>
</evidence>
<dbReference type="GO" id="GO:0046872">
    <property type="term" value="F:metal ion binding"/>
    <property type="evidence" value="ECO:0007669"/>
    <property type="project" value="UniProtKB-KW"/>
</dbReference>
<organism evidence="12 13">
    <name type="scientific">Drosophila lebanonensis</name>
    <name type="common">Fruit fly</name>
    <name type="synonym">Scaptodrosophila lebanonensis</name>
    <dbReference type="NCBI Taxonomy" id="7225"/>
    <lineage>
        <taxon>Eukaryota</taxon>
        <taxon>Metazoa</taxon>
        <taxon>Ecdysozoa</taxon>
        <taxon>Arthropoda</taxon>
        <taxon>Hexapoda</taxon>
        <taxon>Insecta</taxon>
        <taxon>Pterygota</taxon>
        <taxon>Neoptera</taxon>
        <taxon>Endopterygota</taxon>
        <taxon>Diptera</taxon>
        <taxon>Brachycera</taxon>
        <taxon>Muscomorpha</taxon>
        <taxon>Ephydroidea</taxon>
        <taxon>Drosophilidae</taxon>
        <taxon>Scaptodrosophila</taxon>
    </lineage>
</organism>
<dbReference type="PROSITE" id="PS51885">
    <property type="entry name" value="NEPRILYSIN"/>
    <property type="match status" value="1"/>
</dbReference>
<evidence type="ECO:0000256" key="3">
    <source>
        <dbReference type="ARBA" id="ARBA00007357"/>
    </source>
</evidence>
<dbReference type="OrthoDB" id="7998804at2759"/>
<dbReference type="SUPFAM" id="SSF55486">
    <property type="entry name" value="Metalloproteases ('zincins'), catalytic domain"/>
    <property type="match status" value="1"/>
</dbReference>
<dbReference type="Gene3D" id="1.10.1380.10">
    <property type="entry name" value="Neutral endopeptidase , domain2"/>
    <property type="match status" value="1"/>
</dbReference>
<evidence type="ECO:0000256" key="9">
    <source>
        <dbReference type="SAM" id="SignalP"/>
    </source>
</evidence>
<reference evidence="13" key="1">
    <citation type="submission" date="2025-08" db="UniProtKB">
        <authorList>
            <consortium name="RefSeq"/>
        </authorList>
    </citation>
    <scope>IDENTIFICATION</scope>
    <source>
        <strain evidence="13">11010-0011.00</strain>
        <tissue evidence="13">Whole body</tissue>
    </source>
</reference>
<comment type="cofactor">
    <cofactor evidence="1">
        <name>Zn(2+)</name>
        <dbReference type="ChEBI" id="CHEBI:29105"/>
    </cofactor>
</comment>
<gene>
    <name evidence="13" type="primary">LOC115625711</name>
</gene>
<dbReference type="PRINTS" id="PR00786">
    <property type="entry name" value="NEPRILYSIN"/>
</dbReference>
<dbReference type="Proteomes" id="UP000504634">
    <property type="component" value="Unplaced"/>
</dbReference>
<dbReference type="InterPro" id="IPR042089">
    <property type="entry name" value="Peptidase_M13_dom_2"/>
</dbReference>
<dbReference type="AlphaFoldDB" id="A0A6J2TJ85"/>
<dbReference type="InterPro" id="IPR008753">
    <property type="entry name" value="Peptidase_M13_N"/>
</dbReference>
<dbReference type="PANTHER" id="PTHR11733:SF167">
    <property type="entry name" value="FI17812P1-RELATED"/>
    <property type="match status" value="1"/>
</dbReference>
<dbReference type="GeneID" id="115625711"/>
<evidence type="ECO:0000313" key="13">
    <source>
        <dbReference type="RefSeq" id="XP_030376716.1"/>
    </source>
</evidence>
<comment type="subcellular location">
    <subcellularLocation>
        <location evidence="2">Cell membrane</location>
        <topology evidence="2">Single-pass type II membrane protein</topology>
    </subcellularLocation>
</comment>
<proteinExistence type="inferred from homology"/>
<feature type="chain" id="PRO_5026772778" evidence="9">
    <location>
        <begin position="24"/>
        <end position="679"/>
    </location>
</feature>
<feature type="domain" description="Peptidase M13 N-terminal" evidence="11">
    <location>
        <begin position="50"/>
        <end position="401"/>
    </location>
</feature>
<keyword evidence="6" id="KW-0378">Hydrolase</keyword>
<dbReference type="Pfam" id="PF01431">
    <property type="entry name" value="Peptidase_M13"/>
    <property type="match status" value="1"/>
</dbReference>
<dbReference type="GO" id="GO:0016485">
    <property type="term" value="P:protein processing"/>
    <property type="evidence" value="ECO:0007669"/>
    <property type="project" value="TreeGrafter"/>
</dbReference>
<protein>
    <submittedName>
        <fullName evidence="13">Endothelin-converting enzyme-like 1</fullName>
    </submittedName>
</protein>
<dbReference type="InterPro" id="IPR024079">
    <property type="entry name" value="MetalloPept_cat_dom_sf"/>
</dbReference>
<keyword evidence="12" id="KW-1185">Reference proteome</keyword>
<dbReference type="InterPro" id="IPR018497">
    <property type="entry name" value="Peptidase_M13_C"/>
</dbReference>
<evidence type="ECO:0000256" key="4">
    <source>
        <dbReference type="ARBA" id="ARBA00022670"/>
    </source>
</evidence>